<accession>A0A5C6Z343</accession>
<comment type="caution">
    <text evidence="1">The sequence shown here is derived from an EMBL/GenBank/DDBJ whole genome shotgun (WGS) entry which is preliminary data.</text>
</comment>
<proteinExistence type="predicted"/>
<name>A0A5C6Z343_9FLAO</name>
<reference evidence="1 2" key="1">
    <citation type="submission" date="2019-08" db="EMBL/GenBank/DDBJ databases">
        <title>Genome of Aequorivita antarctica SW49 (type strain).</title>
        <authorList>
            <person name="Bowman J.P."/>
        </authorList>
    </citation>
    <scope>NUCLEOTIDE SEQUENCE [LARGE SCALE GENOMIC DNA]</scope>
    <source>
        <strain evidence="1 2">SW49</strain>
    </source>
</reference>
<protein>
    <submittedName>
        <fullName evidence="1">Uncharacterized protein</fullName>
    </submittedName>
</protein>
<keyword evidence="2" id="KW-1185">Reference proteome</keyword>
<dbReference type="RefSeq" id="WP_111843451.1">
    <property type="nucleotide sequence ID" value="NZ_UEGI01000002.1"/>
</dbReference>
<organism evidence="1 2">
    <name type="scientific">Aequorivita antarctica</name>
    <dbReference type="NCBI Taxonomy" id="153266"/>
    <lineage>
        <taxon>Bacteria</taxon>
        <taxon>Pseudomonadati</taxon>
        <taxon>Bacteroidota</taxon>
        <taxon>Flavobacteriia</taxon>
        <taxon>Flavobacteriales</taxon>
        <taxon>Flavobacteriaceae</taxon>
        <taxon>Aequorivita</taxon>
    </lineage>
</organism>
<dbReference type="EMBL" id="VORT01000003">
    <property type="protein sequence ID" value="TXD73923.1"/>
    <property type="molecule type" value="Genomic_DNA"/>
</dbReference>
<sequence>MSTTIKQPEIEIAKELKELIATQTETESQVIVHINCYSGMYPTQVRIWNNVFLLCKDTGAKSKLLFSDNIAVYPQWTELKAYKDLDFTLVFENLPKECRKFDLIEQIPETGGFFFKDIQRNNSNVYSLEMM</sequence>
<gene>
    <name evidence="1" type="ORF">ESU54_05485</name>
</gene>
<dbReference type="Proteomes" id="UP000321497">
    <property type="component" value="Unassembled WGS sequence"/>
</dbReference>
<dbReference type="OrthoDB" id="674183at2"/>
<evidence type="ECO:0000313" key="1">
    <source>
        <dbReference type="EMBL" id="TXD73923.1"/>
    </source>
</evidence>
<evidence type="ECO:0000313" key="2">
    <source>
        <dbReference type="Proteomes" id="UP000321497"/>
    </source>
</evidence>
<dbReference type="AlphaFoldDB" id="A0A5C6Z343"/>